<keyword evidence="2" id="KW-0472">Membrane</keyword>
<dbReference type="OrthoDB" id="4424311at2"/>
<evidence type="ECO:0000256" key="3">
    <source>
        <dbReference type="SAM" id="SignalP"/>
    </source>
</evidence>
<dbReference type="AlphaFoldDB" id="A0A1I2AQ53"/>
<dbReference type="InterPro" id="IPR022435">
    <property type="entry name" value="Surface-anchored_actinobac"/>
</dbReference>
<dbReference type="NCBIfam" id="NF038134">
    <property type="entry name" value="choice_anch_M"/>
    <property type="match status" value="1"/>
</dbReference>
<dbReference type="RefSeq" id="WP_093712412.1">
    <property type="nucleotide sequence ID" value="NZ_FONG01000003.1"/>
</dbReference>
<accession>A0A1I2AQ53</accession>
<dbReference type="EMBL" id="FONG01000003">
    <property type="protein sequence ID" value="SFE45847.1"/>
    <property type="molecule type" value="Genomic_DNA"/>
</dbReference>
<sequence>MGNAVRPSRGPRLAVAASTAALTAAGFLVAPVTWAADAPSGPAASSAPAAPSAHAAPAATEAPVVADRTVIDVGHVDAISPRMVSGTFRTLLLDDRDALAPVWRTPGSVILHLTQAGAVPISDDTPGFFFLGDPGSTVWTIPQTQDPAVIWAGWSTQSFTSDNVRGDMKLTLEDVDGPGDVVLWEWSPFGEPDMVIDGRAGLPASYTVPTFTHQHANWAFTKPGVYRLKFTWSADLVDGGPVSDSAVYTFAVGDVDTSTITLPGDGPTPDPTTTSPTPDPTTTSPTPSTTGSPRPSNSTAPPPPPTSPTGPARSADGGADASPSPSPSPSPASVLTPAGNPASGQTPQNTGTGALASTGSSAVLPLAATGAALTAVGAGAVVATRRRLRHRA</sequence>
<feature type="signal peptide" evidence="3">
    <location>
        <begin position="1"/>
        <end position="35"/>
    </location>
</feature>
<keyword evidence="2" id="KW-1133">Transmembrane helix</keyword>
<name>A0A1I2AQ53_9ACTN</name>
<gene>
    <name evidence="4" type="ORF">SAMN05216251_103174</name>
</gene>
<protein>
    <submittedName>
        <fullName evidence="4">Surface-anchored protein</fullName>
    </submittedName>
</protein>
<dbReference type="NCBIfam" id="TIGR03769">
    <property type="entry name" value="P_ac_wall_RPT"/>
    <property type="match status" value="1"/>
</dbReference>
<feature type="chain" id="PRO_5011612234" evidence="3">
    <location>
        <begin position="36"/>
        <end position="392"/>
    </location>
</feature>
<feature type="compositionally biased region" description="Low complexity" evidence="1">
    <location>
        <begin position="263"/>
        <end position="299"/>
    </location>
</feature>
<evidence type="ECO:0000256" key="1">
    <source>
        <dbReference type="SAM" id="MobiDB-lite"/>
    </source>
</evidence>
<keyword evidence="5" id="KW-1185">Reference proteome</keyword>
<evidence type="ECO:0000256" key="2">
    <source>
        <dbReference type="SAM" id="Phobius"/>
    </source>
</evidence>
<keyword evidence="2" id="KW-0812">Transmembrane</keyword>
<keyword evidence="3" id="KW-0732">Signal</keyword>
<dbReference type="STRING" id="380248.SAMN05216251_103174"/>
<dbReference type="Proteomes" id="UP000199323">
    <property type="component" value="Unassembled WGS sequence"/>
</dbReference>
<feature type="transmembrane region" description="Helical" evidence="2">
    <location>
        <begin position="362"/>
        <end position="383"/>
    </location>
</feature>
<proteinExistence type="predicted"/>
<evidence type="ECO:0000313" key="4">
    <source>
        <dbReference type="EMBL" id="SFE45847.1"/>
    </source>
</evidence>
<feature type="compositionally biased region" description="Polar residues" evidence="1">
    <location>
        <begin position="342"/>
        <end position="357"/>
    </location>
</feature>
<reference evidence="4 5" key="1">
    <citation type="submission" date="2016-10" db="EMBL/GenBank/DDBJ databases">
        <authorList>
            <person name="de Groot N.N."/>
        </authorList>
    </citation>
    <scope>NUCLEOTIDE SEQUENCE [LARGE SCALE GENOMIC DNA]</scope>
    <source>
        <strain evidence="4 5">CGMCC 4.3510</strain>
    </source>
</reference>
<feature type="region of interest" description="Disordered" evidence="1">
    <location>
        <begin position="258"/>
        <end position="357"/>
    </location>
</feature>
<feature type="compositionally biased region" description="Low complexity" evidence="1">
    <location>
        <begin position="309"/>
        <end position="323"/>
    </location>
</feature>
<evidence type="ECO:0000313" key="5">
    <source>
        <dbReference type="Proteomes" id="UP000199323"/>
    </source>
</evidence>
<organism evidence="4 5">
    <name type="scientific">Actinacidiphila alni</name>
    <dbReference type="NCBI Taxonomy" id="380248"/>
    <lineage>
        <taxon>Bacteria</taxon>
        <taxon>Bacillati</taxon>
        <taxon>Actinomycetota</taxon>
        <taxon>Actinomycetes</taxon>
        <taxon>Kitasatosporales</taxon>
        <taxon>Streptomycetaceae</taxon>
        <taxon>Actinacidiphila</taxon>
    </lineage>
</organism>